<keyword evidence="12" id="KW-1185">Reference proteome</keyword>
<evidence type="ECO:0000256" key="8">
    <source>
        <dbReference type="PROSITE-ProRule" id="PRU00284"/>
    </source>
</evidence>
<evidence type="ECO:0000256" key="6">
    <source>
        <dbReference type="ARBA" id="ARBA00023136"/>
    </source>
</evidence>
<feature type="domain" description="Methyl-accepting transducer" evidence="10">
    <location>
        <begin position="401"/>
        <end position="651"/>
    </location>
</feature>
<evidence type="ECO:0000256" key="9">
    <source>
        <dbReference type="SAM" id="Phobius"/>
    </source>
</evidence>
<keyword evidence="2" id="KW-1003">Cell membrane</keyword>
<proteinExistence type="predicted"/>
<comment type="caution">
    <text evidence="11">The sequence shown here is derived from an EMBL/GenBank/DDBJ whole genome shotgun (WGS) entry which is preliminary data.</text>
</comment>
<evidence type="ECO:0000313" key="11">
    <source>
        <dbReference type="EMBL" id="MBW6410710.1"/>
    </source>
</evidence>
<evidence type="ECO:0000256" key="7">
    <source>
        <dbReference type="ARBA" id="ARBA00023224"/>
    </source>
</evidence>
<name>A0ABS7APW5_9CLOT</name>
<evidence type="ECO:0000259" key="10">
    <source>
        <dbReference type="PROSITE" id="PS50111"/>
    </source>
</evidence>
<evidence type="ECO:0000313" key="12">
    <source>
        <dbReference type="Proteomes" id="UP001519921"/>
    </source>
</evidence>
<dbReference type="RefSeq" id="WP_219780178.1">
    <property type="nucleotide sequence ID" value="NZ_JAHXPT010000009.1"/>
</dbReference>
<dbReference type="EMBL" id="JAHXPT010000009">
    <property type="protein sequence ID" value="MBW6410710.1"/>
    <property type="molecule type" value="Genomic_DNA"/>
</dbReference>
<sequence>MKREKSIVKKIAISSVTVTVLSIIILTVAVFFMVFKENQDNFIGNANKYNKNLEQTLTSYFNSIELNLDGIMKSKNASELSNNSITTYVDKIGEGGIVKMTPDQNGEFEADLYNYFKSIAESNPMIKTMSFASQKDGGYVQYPAEDRKNNYDPRERGWYKDALNGDGIKYNIFSTTNGNLAVAAVKQLKVNGEVIGVFNIGLSLDTIVNTTENYKTGDLGRILVVDSNNVIIADSDKKYTSKKIEDIELKDEYKDKLLKENIILDYKGNKYQTVIDNFNKNNLNLTIVSMVSKSEMLGCAKKTVSIISIITILIIIILIFIWIKLSKNISNIMNKIIKLLGNIGNGNLNIEIEKELLDREDEIGMICNSISKTKDSIKGVIEQLNESVEKVEDGIIKLNDVSSTVNNSSSRVLLSVQNVAEGSSTQASSLMDINNVLNDFNEKIKNIVLNIDNLNISAKDVKSDNIDNKIIMDGIVSSSDEVSSKVKEFNNKIGTLGKSITKIGEIIGVINGMSEQTNLLALNASIEAARAGEAGKGFAVVADEVKNLAEQSRQAAKEIEDIINENIKLMDTISIESNGVNKTIEKQVIEMKKGVNIFSKVNQSLDIIIPQIELIDTDINHIQIKSGKIFEKVEEISSVSEEVSASSQEIVSLASELENVTGDIYSLSNNLNEVSHEVTEGLQKFDI</sequence>
<evidence type="ECO:0000256" key="1">
    <source>
        <dbReference type="ARBA" id="ARBA00004651"/>
    </source>
</evidence>
<protein>
    <recommendedName>
        <fullName evidence="10">Methyl-accepting transducer domain-containing protein</fullName>
    </recommendedName>
</protein>
<comment type="subcellular location">
    <subcellularLocation>
        <location evidence="1">Cell membrane</location>
        <topology evidence="1">Multi-pass membrane protein</topology>
    </subcellularLocation>
</comment>
<dbReference type="PANTHER" id="PTHR32089">
    <property type="entry name" value="METHYL-ACCEPTING CHEMOTAXIS PROTEIN MCPB"/>
    <property type="match status" value="1"/>
</dbReference>
<evidence type="ECO:0000256" key="4">
    <source>
        <dbReference type="ARBA" id="ARBA00022692"/>
    </source>
</evidence>
<keyword evidence="3" id="KW-0145">Chemotaxis</keyword>
<keyword evidence="4 9" id="KW-0812">Transmembrane</keyword>
<dbReference type="InterPro" id="IPR004089">
    <property type="entry name" value="MCPsignal_dom"/>
</dbReference>
<dbReference type="Gene3D" id="1.10.287.950">
    <property type="entry name" value="Methyl-accepting chemotaxis protein"/>
    <property type="match status" value="1"/>
</dbReference>
<gene>
    <name evidence="11" type="ORF">KYD98_11460</name>
</gene>
<dbReference type="Gene3D" id="3.30.450.20">
    <property type="entry name" value="PAS domain"/>
    <property type="match status" value="1"/>
</dbReference>
<keyword evidence="5 9" id="KW-1133">Transmembrane helix</keyword>
<dbReference type="Pfam" id="PF00015">
    <property type="entry name" value="MCPsignal"/>
    <property type="match status" value="1"/>
</dbReference>
<dbReference type="InterPro" id="IPR033479">
    <property type="entry name" value="dCache_1"/>
</dbReference>
<evidence type="ECO:0000256" key="3">
    <source>
        <dbReference type="ARBA" id="ARBA00022500"/>
    </source>
</evidence>
<feature type="transmembrane region" description="Helical" evidence="9">
    <location>
        <begin position="12"/>
        <end position="35"/>
    </location>
</feature>
<dbReference type="PROSITE" id="PS50111">
    <property type="entry name" value="CHEMOTAXIS_TRANSDUC_2"/>
    <property type="match status" value="1"/>
</dbReference>
<dbReference type="SMART" id="SM00283">
    <property type="entry name" value="MA"/>
    <property type="match status" value="1"/>
</dbReference>
<keyword evidence="6 9" id="KW-0472">Membrane</keyword>
<accession>A0ABS7APW5</accession>
<dbReference type="Proteomes" id="UP001519921">
    <property type="component" value="Unassembled WGS sequence"/>
</dbReference>
<feature type="transmembrane region" description="Helical" evidence="9">
    <location>
        <begin position="304"/>
        <end position="323"/>
    </location>
</feature>
<dbReference type="Pfam" id="PF02743">
    <property type="entry name" value="dCache_1"/>
    <property type="match status" value="1"/>
</dbReference>
<organism evidence="11 12">
    <name type="scientific">Clostridium weizhouense</name>
    <dbReference type="NCBI Taxonomy" id="2859781"/>
    <lineage>
        <taxon>Bacteria</taxon>
        <taxon>Bacillati</taxon>
        <taxon>Bacillota</taxon>
        <taxon>Clostridia</taxon>
        <taxon>Eubacteriales</taxon>
        <taxon>Clostridiaceae</taxon>
        <taxon>Clostridium</taxon>
    </lineage>
</organism>
<evidence type="ECO:0000256" key="2">
    <source>
        <dbReference type="ARBA" id="ARBA00022475"/>
    </source>
</evidence>
<dbReference type="SUPFAM" id="SSF58104">
    <property type="entry name" value="Methyl-accepting chemotaxis protein (MCP) signaling domain"/>
    <property type="match status" value="1"/>
</dbReference>
<keyword evidence="7 8" id="KW-0807">Transducer</keyword>
<dbReference type="PANTHER" id="PTHR32089:SF112">
    <property type="entry name" value="LYSOZYME-LIKE PROTEIN-RELATED"/>
    <property type="match status" value="1"/>
</dbReference>
<reference evidence="11 12" key="1">
    <citation type="submission" date="2021-07" db="EMBL/GenBank/DDBJ databases">
        <title>Clostridium weizhouense sp. nov., an anaerobic bacterium isolated from activated sludge of Petroleum wastewater.</title>
        <authorList>
            <person name="Li Q."/>
        </authorList>
    </citation>
    <scope>NUCLEOTIDE SEQUENCE [LARGE SCALE GENOMIC DNA]</scope>
    <source>
        <strain evidence="11 12">YB-6</strain>
    </source>
</reference>
<evidence type="ECO:0000256" key="5">
    <source>
        <dbReference type="ARBA" id="ARBA00022989"/>
    </source>
</evidence>